<dbReference type="AlphaFoldDB" id="A0A8J6YSY9"/>
<evidence type="ECO:0000313" key="3">
    <source>
        <dbReference type="Proteomes" id="UP000609121"/>
    </source>
</evidence>
<gene>
    <name evidence="2" type="ORF">ICN82_01505</name>
</gene>
<sequence length="172" mass="18185">MQGKWIAGMIVGAAAAAGAAMYYLQVYYYYDPVPAAQLEIRLTPRSGEAGPLPAAAVEAIDAASSPIRFRACFETPVPLAELRARYEAYPAAEPLTAPGWFSCFDAAAIGAALEDGTATAFLGERDIRYGIDRVVAVTQGGQGYAWHQINPCGETVFDGEPAPEGCPPPPEE</sequence>
<keyword evidence="3" id="KW-1185">Reference proteome</keyword>
<organism evidence="2 3">
    <name type="scientific">Mangrovicoccus algicola</name>
    <dbReference type="NCBI Taxonomy" id="2771008"/>
    <lineage>
        <taxon>Bacteria</taxon>
        <taxon>Pseudomonadati</taxon>
        <taxon>Pseudomonadota</taxon>
        <taxon>Alphaproteobacteria</taxon>
        <taxon>Rhodobacterales</taxon>
        <taxon>Paracoccaceae</taxon>
        <taxon>Mangrovicoccus</taxon>
    </lineage>
</organism>
<dbReference type="GO" id="GO:0016301">
    <property type="term" value="F:kinase activity"/>
    <property type="evidence" value="ECO:0007669"/>
    <property type="project" value="UniProtKB-KW"/>
</dbReference>
<feature type="transmembrane region" description="Helical" evidence="1">
    <location>
        <begin position="6"/>
        <end position="24"/>
    </location>
</feature>
<reference evidence="2" key="1">
    <citation type="submission" date="2020-09" db="EMBL/GenBank/DDBJ databases">
        <title>A novel bacterium of genus Mangrovicoccus, isolated from South China Sea.</title>
        <authorList>
            <person name="Huang H."/>
            <person name="Mo K."/>
            <person name="Hu Y."/>
        </authorList>
    </citation>
    <scope>NUCLEOTIDE SEQUENCE</scope>
    <source>
        <strain evidence="2">HB182678</strain>
    </source>
</reference>
<proteinExistence type="predicted"/>
<dbReference type="Proteomes" id="UP000609121">
    <property type="component" value="Unassembled WGS sequence"/>
</dbReference>
<name>A0A8J6YSY9_9RHOB</name>
<keyword evidence="1" id="KW-1133">Transmembrane helix</keyword>
<dbReference type="EMBL" id="JACVXA010000004">
    <property type="protein sequence ID" value="MBE3636877.1"/>
    <property type="molecule type" value="Genomic_DNA"/>
</dbReference>
<comment type="caution">
    <text evidence="2">The sequence shown here is derived from an EMBL/GenBank/DDBJ whole genome shotgun (WGS) entry which is preliminary data.</text>
</comment>
<evidence type="ECO:0000313" key="2">
    <source>
        <dbReference type="EMBL" id="MBE3636877.1"/>
    </source>
</evidence>
<evidence type="ECO:0000256" key="1">
    <source>
        <dbReference type="SAM" id="Phobius"/>
    </source>
</evidence>
<protein>
    <submittedName>
        <fullName evidence="2">Histidine kinase</fullName>
    </submittedName>
</protein>
<accession>A0A8J6YSY9</accession>
<dbReference type="Pfam" id="PF20044">
    <property type="entry name" value="DUF6446"/>
    <property type="match status" value="1"/>
</dbReference>
<dbReference type="InterPro" id="IPR045616">
    <property type="entry name" value="DUF6446"/>
</dbReference>
<keyword evidence="1" id="KW-0812">Transmembrane</keyword>
<keyword evidence="2" id="KW-0808">Transferase</keyword>
<keyword evidence="2" id="KW-0418">Kinase</keyword>
<dbReference type="RefSeq" id="WP_193179068.1">
    <property type="nucleotide sequence ID" value="NZ_JACVXA010000004.1"/>
</dbReference>
<keyword evidence="1" id="KW-0472">Membrane</keyword>